<sequence>MGNLPGRSQRWYPCLVFHVRTTLENTTQPAHERCGHVCSIPAGSLDDDSLVPSQRCPQRRHYYCLVRSLLFRVNDVSVVVKTVVFKSEDIDSDLDQLIVGDILTKVMAMRQLNSIRTKDYCVVLRHYRPPDDVVGHASRAQTPSAVAPP</sequence>
<organism evidence="1 2">
    <name type="scientific">Eumeta variegata</name>
    <name type="common">Bagworm moth</name>
    <name type="synonym">Eumeta japonica</name>
    <dbReference type="NCBI Taxonomy" id="151549"/>
    <lineage>
        <taxon>Eukaryota</taxon>
        <taxon>Metazoa</taxon>
        <taxon>Ecdysozoa</taxon>
        <taxon>Arthropoda</taxon>
        <taxon>Hexapoda</taxon>
        <taxon>Insecta</taxon>
        <taxon>Pterygota</taxon>
        <taxon>Neoptera</taxon>
        <taxon>Endopterygota</taxon>
        <taxon>Lepidoptera</taxon>
        <taxon>Glossata</taxon>
        <taxon>Ditrysia</taxon>
        <taxon>Tineoidea</taxon>
        <taxon>Psychidae</taxon>
        <taxon>Oiketicinae</taxon>
        <taxon>Eumeta</taxon>
    </lineage>
</organism>
<keyword evidence="2" id="KW-1185">Reference proteome</keyword>
<dbReference type="EMBL" id="BGZK01000502">
    <property type="protein sequence ID" value="GBP47484.1"/>
    <property type="molecule type" value="Genomic_DNA"/>
</dbReference>
<evidence type="ECO:0000313" key="2">
    <source>
        <dbReference type="Proteomes" id="UP000299102"/>
    </source>
</evidence>
<comment type="caution">
    <text evidence="1">The sequence shown here is derived from an EMBL/GenBank/DDBJ whole genome shotgun (WGS) entry which is preliminary data.</text>
</comment>
<name>A0A4C1WBF3_EUMVA</name>
<gene>
    <name evidence="1" type="ORF">EVAR_86403_1</name>
</gene>
<proteinExistence type="predicted"/>
<dbReference type="AlphaFoldDB" id="A0A4C1WBF3"/>
<evidence type="ECO:0000313" key="1">
    <source>
        <dbReference type="EMBL" id="GBP47484.1"/>
    </source>
</evidence>
<reference evidence="1 2" key="1">
    <citation type="journal article" date="2019" name="Commun. Biol.">
        <title>The bagworm genome reveals a unique fibroin gene that provides high tensile strength.</title>
        <authorList>
            <person name="Kono N."/>
            <person name="Nakamura H."/>
            <person name="Ohtoshi R."/>
            <person name="Tomita M."/>
            <person name="Numata K."/>
            <person name="Arakawa K."/>
        </authorList>
    </citation>
    <scope>NUCLEOTIDE SEQUENCE [LARGE SCALE GENOMIC DNA]</scope>
</reference>
<protein>
    <submittedName>
        <fullName evidence="1">Uncharacterized protein</fullName>
    </submittedName>
</protein>
<dbReference type="Proteomes" id="UP000299102">
    <property type="component" value="Unassembled WGS sequence"/>
</dbReference>
<accession>A0A4C1WBF3</accession>